<dbReference type="GO" id="GO:0008821">
    <property type="term" value="F:crossover junction DNA endonuclease activity"/>
    <property type="evidence" value="ECO:0007669"/>
    <property type="project" value="UniProtKB-EC"/>
</dbReference>
<reference evidence="2 3" key="1">
    <citation type="submission" date="2019-04" db="EMBL/GenBank/DDBJ databases">
        <title>Isolation and identification of Cellulomonas shaoxiangyii sp. Nov. isolated from feces of the Tibetan antelopes (Pantholops hodgsonii) in the Qinghai-Tibet plateau of China.</title>
        <authorList>
            <person name="Tian Z."/>
        </authorList>
    </citation>
    <scope>NUCLEOTIDE SEQUENCE [LARGE SCALE GENOMIC DNA]</scope>
    <source>
        <strain evidence="2 3">Z28</strain>
    </source>
</reference>
<sequence>MTRYSGGADFEREVIHHLRAEGYETVRSAGSKGKADVLAWKAGEFLVIQAKRGGTCPPAERREVIRLASLIADGIPLVASRPGVTFRRLTGPGPRDWEPWATDRLGAA</sequence>
<dbReference type="GO" id="GO:0003676">
    <property type="term" value="F:nucleic acid binding"/>
    <property type="evidence" value="ECO:0007669"/>
    <property type="project" value="InterPro"/>
</dbReference>
<evidence type="ECO:0000313" key="3">
    <source>
        <dbReference type="Proteomes" id="UP000296469"/>
    </source>
</evidence>
<dbReference type="RefSeq" id="WP_135974907.1">
    <property type="nucleotide sequence ID" value="NZ_CP039291.1"/>
</dbReference>
<dbReference type="InterPro" id="IPR011335">
    <property type="entry name" value="Restrct_endonuc-II-like"/>
</dbReference>
<dbReference type="InterPro" id="IPR002732">
    <property type="entry name" value="Hjc"/>
</dbReference>
<gene>
    <name evidence="2" type="ORF">E5225_06900</name>
</gene>
<dbReference type="InterPro" id="IPR011856">
    <property type="entry name" value="tRNA_endonuc-like_dom_sf"/>
</dbReference>
<dbReference type="Pfam" id="PF01870">
    <property type="entry name" value="Hjc"/>
    <property type="match status" value="1"/>
</dbReference>
<dbReference type="Proteomes" id="UP000296469">
    <property type="component" value="Chromosome"/>
</dbReference>
<dbReference type="EMBL" id="CP039291">
    <property type="protein sequence ID" value="QCB93318.1"/>
    <property type="molecule type" value="Genomic_DNA"/>
</dbReference>
<accession>A0A4P7SI77</accession>
<keyword evidence="3" id="KW-1185">Reference proteome</keyword>
<name>A0A4P7SI77_9CELL</name>
<comment type="catalytic activity">
    <reaction evidence="1">
        <text>Endonucleolytic cleavage at a junction such as a reciprocal single-stranded crossover between two homologous DNA duplexes (Holliday junction).</text>
        <dbReference type="EC" id="3.1.21.10"/>
    </reaction>
</comment>
<evidence type="ECO:0000313" key="2">
    <source>
        <dbReference type="EMBL" id="QCB93318.1"/>
    </source>
</evidence>
<dbReference type="OrthoDB" id="4221818at2"/>
<dbReference type="Gene3D" id="3.40.1350.10">
    <property type="match status" value="1"/>
</dbReference>
<protein>
    <submittedName>
        <fullName evidence="2">Holliday junction resolvase</fullName>
    </submittedName>
</protein>
<dbReference type="KEGG" id="celz:E5225_06900"/>
<evidence type="ECO:0000256" key="1">
    <source>
        <dbReference type="ARBA" id="ARBA00029354"/>
    </source>
</evidence>
<dbReference type="SUPFAM" id="SSF52980">
    <property type="entry name" value="Restriction endonuclease-like"/>
    <property type="match status" value="1"/>
</dbReference>
<proteinExistence type="predicted"/>
<organism evidence="2 3">
    <name type="scientific">Cellulomonas shaoxiangyii</name>
    <dbReference type="NCBI Taxonomy" id="2566013"/>
    <lineage>
        <taxon>Bacteria</taxon>
        <taxon>Bacillati</taxon>
        <taxon>Actinomycetota</taxon>
        <taxon>Actinomycetes</taxon>
        <taxon>Micrococcales</taxon>
        <taxon>Cellulomonadaceae</taxon>
        <taxon>Cellulomonas</taxon>
    </lineage>
</organism>
<dbReference type="AlphaFoldDB" id="A0A4P7SI77"/>